<evidence type="ECO:0000259" key="13">
    <source>
        <dbReference type="Pfam" id="PF00892"/>
    </source>
</evidence>
<evidence type="ECO:0000256" key="3">
    <source>
        <dbReference type="ARBA" id="ARBA00022475"/>
    </source>
</evidence>
<organism evidence="14 15">
    <name type="scientific">Aeribacillus pallidus</name>
    <dbReference type="NCBI Taxonomy" id="33936"/>
    <lineage>
        <taxon>Bacteria</taxon>
        <taxon>Bacillati</taxon>
        <taxon>Bacillota</taxon>
        <taxon>Bacilli</taxon>
        <taxon>Bacillales</taxon>
        <taxon>Bacillaceae</taxon>
        <taxon>Aeribacillus</taxon>
    </lineage>
</organism>
<dbReference type="EMBL" id="CP017703">
    <property type="protein sequence ID" value="ASS90107.1"/>
    <property type="molecule type" value="Genomic_DNA"/>
</dbReference>
<accession>A0A223E4C6</accession>
<evidence type="ECO:0000313" key="15">
    <source>
        <dbReference type="Proteomes" id="UP000214606"/>
    </source>
</evidence>
<evidence type="ECO:0000256" key="10">
    <source>
        <dbReference type="ARBA" id="ARBA00023098"/>
    </source>
</evidence>
<dbReference type="PANTHER" id="PTHR30561:SF9">
    <property type="entry name" value="4-AMINO-4-DEOXY-L-ARABINOSE-PHOSPHOUNDECAPRENOL FLIPPASE SUBUNIT ARNF-RELATED"/>
    <property type="match status" value="1"/>
</dbReference>
<keyword evidence="5" id="KW-0997">Cell inner membrane</keyword>
<gene>
    <name evidence="14" type="ORF">AP3564_07585</name>
</gene>
<feature type="transmembrane region" description="Helical" evidence="12">
    <location>
        <begin position="73"/>
        <end position="93"/>
    </location>
</feature>
<keyword evidence="7 12" id="KW-0812">Transmembrane</keyword>
<feature type="domain" description="EamA" evidence="13">
    <location>
        <begin position="4"/>
        <end position="115"/>
    </location>
</feature>
<evidence type="ECO:0000256" key="4">
    <source>
        <dbReference type="ARBA" id="ARBA00022516"/>
    </source>
</evidence>
<keyword evidence="3" id="KW-1003">Cell membrane</keyword>
<keyword evidence="8" id="KW-0448">Lipopolysaccharide biosynthesis</keyword>
<dbReference type="GO" id="GO:0009103">
    <property type="term" value="P:lipopolysaccharide biosynthetic process"/>
    <property type="evidence" value="ECO:0007669"/>
    <property type="project" value="UniProtKB-KW"/>
</dbReference>
<evidence type="ECO:0000256" key="11">
    <source>
        <dbReference type="ARBA" id="ARBA00023136"/>
    </source>
</evidence>
<evidence type="ECO:0000256" key="7">
    <source>
        <dbReference type="ARBA" id="ARBA00022692"/>
    </source>
</evidence>
<keyword evidence="6" id="KW-0441">Lipid A biosynthesis</keyword>
<evidence type="ECO:0000256" key="1">
    <source>
        <dbReference type="ARBA" id="ARBA00004651"/>
    </source>
</evidence>
<feature type="transmembrane region" description="Helical" evidence="12">
    <location>
        <begin position="99"/>
        <end position="117"/>
    </location>
</feature>
<evidence type="ECO:0000313" key="14">
    <source>
        <dbReference type="EMBL" id="ASS90107.1"/>
    </source>
</evidence>
<protein>
    <recommendedName>
        <fullName evidence="13">EamA domain-containing protein</fullName>
    </recommendedName>
</protein>
<dbReference type="KEGG" id="apak:AP3564_07585"/>
<sequence length="123" mass="13563">MTLVNFILILGNTLILVTGQFLWKYGMENQTLSFSLLSILKVIFSPFVFSGLAMYGIATILWLYILSKVPLSVAYPFQSIAYILAVFGAHFVFNETITFQKVLGCLLIMAGVSIIGLSPNSNT</sequence>
<name>A0A223E4C6_9BACI</name>
<keyword evidence="10" id="KW-0443">Lipid metabolism</keyword>
<evidence type="ECO:0000256" key="6">
    <source>
        <dbReference type="ARBA" id="ARBA00022556"/>
    </source>
</evidence>
<evidence type="ECO:0000256" key="2">
    <source>
        <dbReference type="ARBA" id="ARBA00007362"/>
    </source>
</evidence>
<dbReference type="InterPro" id="IPR000390">
    <property type="entry name" value="Small_drug/metabolite_transptr"/>
</dbReference>
<proteinExistence type="inferred from homology"/>
<evidence type="ECO:0000256" key="9">
    <source>
        <dbReference type="ARBA" id="ARBA00022989"/>
    </source>
</evidence>
<evidence type="ECO:0000256" key="8">
    <source>
        <dbReference type="ARBA" id="ARBA00022985"/>
    </source>
</evidence>
<reference evidence="14 15" key="1">
    <citation type="submission" date="2016-10" db="EMBL/GenBank/DDBJ databases">
        <title>The whole genome sequencing and assembly of Aeribacillus pallidus KCTC3564 strain.</title>
        <authorList>
            <person name="Lee Y.-J."/>
            <person name="Park M.-K."/>
            <person name="Yi H."/>
            <person name="Bahn Y.-S."/>
            <person name="Kim J.F."/>
            <person name="Lee D.-W."/>
        </authorList>
    </citation>
    <scope>NUCLEOTIDE SEQUENCE [LARGE SCALE GENOMIC DNA]</scope>
    <source>
        <strain evidence="14 15">KCTC3564</strain>
    </source>
</reference>
<evidence type="ECO:0000256" key="12">
    <source>
        <dbReference type="SAM" id="Phobius"/>
    </source>
</evidence>
<feature type="transmembrane region" description="Helical" evidence="12">
    <location>
        <begin position="7"/>
        <end position="23"/>
    </location>
</feature>
<evidence type="ECO:0000256" key="5">
    <source>
        <dbReference type="ARBA" id="ARBA00022519"/>
    </source>
</evidence>
<keyword evidence="11 12" id="KW-0472">Membrane</keyword>
<dbReference type="AlphaFoldDB" id="A0A223E4C6"/>
<keyword evidence="9 12" id="KW-1133">Transmembrane helix</keyword>
<dbReference type="Gene3D" id="1.10.3730.20">
    <property type="match status" value="1"/>
</dbReference>
<dbReference type="Pfam" id="PF00892">
    <property type="entry name" value="EamA"/>
    <property type="match status" value="1"/>
</dbReference>
<dbReference type="SUPFAM" id="SSF103481">
    <property type="entry name" value="Multidrug resistance efflux transporter EmrE"/>
    <property type="match status" value="1"/>
</dbReference>
<dbReference type="PANTHER" id="PTHR30561">
    <property type="entry name" value="SMR FAMILY PROTON-DEPENDENT DRUG EFFLUX TRANSPORTER SUGE"/>
    <property type="match status" value="1"/>
</dbReference>
<comment type="similarity">
    <text evidence="2">Belongs to the EamA transporter family.</text>
</comment>
<dbReference type="GO" id="GO:0022857">
    <property type="term" value="F:transmembrane transporter activity"/>
    <property type="evidence" value="ECO:0007669"/>
    <property type="project" value="InterPro"/>
</dbReference>
<dbReference type="InterPro" id="IPR037185">
    <property type="entry name" value="EmrE-like"/>
</dbReference>
<dbReference type="Proteomes" id="UP000214606">
    <property type="component" value="Chromosome"/>
</dbReference>
<dbReference type="InterPro" id="IPR000620">
    <property type="entry name" value="EamA_dom"/>
</dbReference>
<comment type="subcellular location">
    <subcellularLocation>
        <location evidence="1">Cell membrane</location>
        <topology evidence="1">Multi-pass membrane protein</topology>
    </subcellularLocation>
</comment>
<feature type="transmembrane region" description="Helical" evidence="12">
    <location>
        <begin position="43"/>
        <end position="66"/>
    </location>
</feature>
<dbReference type="RefSeq" id="WP_094245081.1">
    <property type="nucleotide sequence ID" value="NZ_CP017703.1"/>
</dbReference>
<keyword evidence="4" id="KW-0444">Lipid biosynthesis</keyword>
<dbReference type="GO" id="GO:0005886">
    <property type="term" value="C:plasma membrane"/>
    <property type="evidence" value="ECO:0007669"/>
    <property type="project" value="UniProtKB-SubCell"/>
</dbReference>